<keyword evidence="2" id="KW-1185">Reference proteome</keyword>
<accession>A0A7J7D8Z2</accession>
<evidence type="ECO:0000313" key="2">
    <source>
        <dbReference type="Proteomes" id="UP000593562"/>
    </source>
</evidence>
<dbReference type="AlphaFoldDB" id="A0A7J7D8Z2"/>
<organism evidence="1 2">
    <name type="scientific">Tripterygium wilfordii</name>
    <name type="common">Thunder God vine</name>
    <dbReference type="NCBI Taxonomy" id="458696"/>
    <lineage>
        <taxon>Eukaryota</taxon>
        <taxon>Viridiplantae</taxon>
        <taxon>Streptophyta</taxon>
        <taxon>Embryophyta</taxon>
        <taxon>Tracheophyta</taxon>
        <taxon>Spermatophyta</taxon>
        <taxon>Magnoliopsida</taxon>
        <taxon>eudicotyledons</taxon>
        <taxon>Gunneridae</taxon>
        <taxon>Pentapetalae</taxon>
        <taxon>rosids</taxon>
        <taxon>fabids</taxon>
        <taxon>Celastrales</taxon>
        <taxon>Celastraceae</taxon>
        <taxon>Tripterygium</taxon>
    </lineage>
</organism>
<dbReference type="Proteomes" id="UP000593562">
    <property type="component" value="Unassembled WGS sequence"/>
</dbReference>
<comment type="caution">
    <text evidence="1">The sequence shown here is derived from an EMBL/GenBank/DDBJ whole genome shotgun (WGS) entry which is preliminary data.</text>
</comment>
<protein>
    <submittedName>
        <fullName evidence="1">Uncharacterized protein</fullName>
    </submittedName>
</protein>
<proteinExistence type="predicted"/>
<gene>
    <name evidence="1" type="ORF">HS088_TW09G00841</name>
</gene>
<dbReference type="EMBL" id="JAAARO010000009">
    <property type="protein sequence ID" value="KAF5742781.1"/>
    <property type="molecule type" value="Genomic_DNA"/>
</dbReference>
<reference evidence="1 2" key="1">
    <citation type="journal article" date="2020" name="Nat. Commun.">
        <title>Genome of Tripterygium wilfordii and identification of cytochrome P450 involved in triptolide biosynthesis.</title>
        <authorList>
            <person name="Tu L."/>
            <person name="Su P."/>
            <person name="Zhang Z."/>
            <person name="Gao L."/>
            <person name="Wang J."/>
            <person name="Hu T."/>
            <person name="Zhou J."/>
            <person name="Zhang Y."/>
            <person name="Zhao Y."/>
            <person name="Liu Y."/>
            <person name="Song Y."/>
            <person name="Tong Y."/>
            <person name="Lu Y."/>
            <person name="Yang J."/>
            <person name="Xu C."/>
            <person name="Jia M."/>
            <person name="Peters R.J."/>
            <person name="Huang L."/>
            <person name="Gao W."/>
        </authorList>
    </citation>
    <scope>NUCLEOTIDE SEQUENCE [LARGE SCALE GENOMIC DNA]</scope>
    <source>
        <strain evidence="2">cv. XIE 37</strain>
        <tissue evidence="1">Leaf</tissue>
    </source>
</reference>
<dbReference type="InParanoid" id="A0A7J7D8Z2"/>
<name>A0A7J7D8Z2_TRIWF</name>
<evidence type="ECO:0000313" key="1">
    <source>
        <dbReference type="EMBL" id="KAF5742781.1"/>
    </source>
</evidence>
<sequence>MCPLDNLFMFKLCMYIQRLLFPTNACNDHQGINDAAYDVGICITTIEQLTKTGSMIGNGSNFFPLFYATLSPGLLFIQLFFLKIIEVYCDEFVLILLKVKIGPENQWYQ</sequence>